<dbReference type="PANTHER" id="PTHR31302:SF31">
    <property type="entry name" value="PHOSPHODIESTERASE YAEI"/>
    <property type="match status" value="1"/>
</dbReference>
<dbReference type="InterPro" id="IPR029052">
    <property type="entry name" value="Metallo-depent_PP-like"/>
</dbReference>
<comment type="caution">
    <text evidence="5">The sequence shown here is derived from an EMBL/GenBank/DDBJ whole genome shotgun (WGS) entry which is preliminary data.</text>
</comment>
<feature type="transmembrane region" description="Helical" evidence="3">
    <location>
        <begin position="267"/>
        <end position="287"/>
    </location>
</feature>
<accession>A0AAE0BYF0</accession>
<keyword evidence="3" id="KW-0472">Membrane</keyword>
<feature type="transmembrane region" description="Helical" evidence="3">
    <location>
        <begin position="88"/>
        <end position="110"/>
    </location>
</feature>
<dbReference type="InterPro" id="IPR004843">
    <property type="entry name" value="Calcineurin-like_PHP"/>
</dbReference>
<dbReference type="AlphaFoldDB" id="A0AAE0BYF0"/>
<dbReference type="Proteomes" id="UP001190700">
    <property type="component" value="Unassembled WGS sequence"/>
</dbReference>
<proteinExistence type="predicted"/>
<dbReference type="InterPro" id="IPR051158">
    <property type="entry name" value="Metallophosphoesterase_sf"/>
</dbReference>
<keyword evidence="3" id="KW-1133">Transmembrane helix</keyword>
<dbReference type="SUPFAM" id="SSF56300">
    <property type="entry name" value="Metallo-dependent phosphatases"/>
    <property type="match status" value="1"/>
</dbReference>
<gene>
    <name evidence="5" type="ORF">CYMTET_46222</name>
</gene>
<protein>
    <recommendedName>
        <fullName evidence="4">Calcineurin-like phosphoesterase domain-containing protein</fullName>
    </recommendedName>
</protein>
<dbReference type="GO" id="GO:0046872">
    <property type="term" value="F:metal ion binding"/>
    <property type="evidence" value="ECO:0007669"/>
    <property type="project" value="UniProtKB-KW"/>
</dbReference>
<evidence type="ECO:0000256" key="3">
    <source>
        <dbReference type="SAM" id="Phobius"/>
    </source>
</evidence>
<reference evidence="5 6" key="1">
    <citation type="journal article" date="2015" name="Genome Biol. Evol.">
        <title>Comparative Genomics of a Bacterivorous Green Alga Reveals Evolutionary Causalities and Consequences of Phago-Mixotrophic Mode of Nutrition.</title>
        <authorList>
            <person name="Burns J.A."/>
            <person name="Paasch A."/>
            <person name="Narechania A."/>
            <person name="Kim E."/>
        </authorList>
    </citation>
    <scope>NUCLEOTIDE SEQUENCE [LARGE SCALE GENOMIC DNA]</scope>
    <source>
        <strain evidence="5 6">PLY_AMNH</strain>
    </source>
</reference>
<keyword evidence="2" id="KW-0378">Hydrolase</keyword>
<dbReference type="PANTHER" id="PTHR31302">
    <property type="entry name" value="TRANSMEMBRANE PROTEIN WITH METALLOPHOSPHOESTERASE DOMAIN-RELATED"/>
    <property type="match status" value="1"/>
</dbReference>
<feature type="domain" description="Calcineurin-like phosphoesterase" evidence="4">
    <location>
        <begin position="162"/>
        <end position="250"/>
    </location>
</feature>
<name>A0AAE0BYF0_9CHLO</name>
<keyword evidence="1" id="KW-0479">Metal-binding</keyword>
<sequence>MVASSEEVKLYEAQPVQSAVILVGIGWYFYKRIVHEHCAAGCSARKCVGGTMICTVISLAAMAWPGPLSRIMLEPSLTSGVSAYEPCALSYMANIATGVVLILLWTLLLAEPFRLLTKRASLVAAGIAGILISHALREGCGDPRIVRRIAELSKLPEGLDGFRIVQLSDLHIGAVVGRAQIRRVVDMVNSLQPDMVAITGDLLDGFDEPSLIEAAIEPLSLLRSRKGVFYVTGNHEYYYGDDSYRVLGELETMLNGWGIQRLQNEHIVYTAAFTTMLVYSLVAIRMVDKFFQCTMWYQGLIPIWRVRTSTRQWMA</sequence>
<dbReference type="EMBL" id="LGRX02032199">
    <property type="protein sequence ID" value="KAK3244155.1"/>
    <property type="molecule type" value="Genomic_DNA"/>
</dbReference>
<feature type="transmembrane region" description="Helical" evidence="3">
    <location>
        <begin position="50"/>
        <end position="68"/>
    </location>
</feature>
<dbReference type="Pfam" id="PF00149">
    <property type="entry name" value="Metallophos"/>
    <property type="match status" value="1"/>
</dbReference>
<organism evidence="5 6">
    <name type="scientific">Cymbomonas tetramitiformis</name>
    <dbReference type="NCBI Taxonomy" id="36881"/>
    <lineage>
        <taxon>Eukaryota</taxon>
        <taxon>Viridiplantae</taxon>
        <taxon>Chlorophyta</taxon>
        <taxon>Pyramimonadophyceae</taxon>
        <taxon>Pyramimonadales</taxon>
        <taxon>Pyramimonadaceae</taxon>
        <taxon>Cymbomonas</taxon>
    </lineage>
</organism>
<evidence type="ECO:0000313" key="6">
    <source>
        <dbReference type="Proteomes" id="UP001190700"/>
    </source>
</evidence>
<dbReference type="GO" id="GO:0009245">
    <property type="term" value="P:lipid A biosynthetic process"/>
    <property type="evidence" value="ECO:0007669"/>
    <property type="project" value="TreeGrafter"/>
</dbReference>
<keyword evidence="3" id="KW-0812">Transmembrane</keyword>
<dbReference type="GO" id="GO:0016020">
    <property type="term" value="C:membrane"/>
    <property type="evidence" value="ECO:0007669"/>
    <property type="project" value="GOC"/>
</dbReference>
<feature type="transmembrane region" description="Helical" evidence="3">
    <location>
        <begin position="13"/>
        <end position="30"/>
    </location>
</feature>
<evidence type="ECO:0000259" key="4">
    <source>
        <dbReference type="Pfam" id="PF00149"/>
    </source>
</evidence>
<evidence type="ECO:0000313" key="5">
    <source>
        <dbReference type="EMBL" id="KAK3244155.1"/>
    </source>
</evidence>
<evidence type="ECO:0000256" key="2">
    <source>
        <dbReference type="ARBA" id="ARBA00022801"/>
    </source>
</evidence>
<keyword evidence="6" id="KW-1185">Reference proteome</keyword>
<dbReference type="Gene3D" id="3.60.21.10">
    <property type="match status" value="1"/>
</dbReference>
<evidence type="ECO:0000256" key="1">
    <source>
        <dbReference type="ARBA" id="ARBA00022723"/>
    </source>
</evidence>
<dbReference type="GO" id="GO:0008758">
    <property type="term" value="F:UDP-2,3-diacylglucosamine hydrolase activity"/>
    <property type="evidence" value="ECO:0007669"/>
    <property type="project" value="TreeGrafter"/>
</dbReference>